<dbReference type="GO" id="GO:0008270">
    <property type="term" value="F:zinc ion binding"/>
    <property type="evidence" value="ECO:0007669"/>
    <property type="project" value="UniProtKB-KW"/>
</dbReference>
<sequence length="722" mass="73162">MFDDTDAVLFGGSDCDLFGGSVTCIAGELELQVQSYECGTGDLCVVGDSSAVALTKDSGGSSLSAIAPGELGDADFMENVSLEVLAAADHYGHTVCAGRQSTADSGTARNPPATAAQGWTAPSVPAYLPPRASGSTSQSGMPSQPPAAVVQAPAVLASVPQPQPAAPLPLPLPLPMPITVPVTQQRPQQADNHSHGHESSDCDMSHTVGDGESSGVKGTAHGSSHSEASEDNSAGFAPSSHGEDEYATSMPSFGGLSLSRLRARPCAEGPAAPAPAPGAASSMPRAYSVDNFAGASAASASGAAAAHRAANMMRSYSCAATDTLPMEFQLGCGDSSSELNLDSAAFGSRGRCFSLNEQQLRKQWLAEGELLAPQLPPSVDELELLELPEDNMPSRPFSAGVAGHVKRKIITSPSPLLAASRGSRTRTGPLPPGTMVPAPWMGGSAEPKSPKRARVGTLPPWPEAGGMPPTSSAGLLAGWPSSAAPRGGGGMKSVRSMPANMHAMTSFLDGVEVTVQPLGVPTAPEAAGVISPNSSCVSASTPLAPAAQSAGAQAVAAFPGRNAPFFDPATGQAAGARPGTVPLPLAQPAPPVSRGGKSKGAAQQPLPLPLPMPQPVLVPGQPAPLVPGLPPGFTPGLAFPDTKRPVPSVPKPRKRASPNGNPPKAPAPNPNGHCCTQCGTQTTPVWRAGPHGPKTLCNACGVRYMKVAKGNQPPAPRRQQHQ</sequence>
<evidence type="ECO:0000259" key="10">
    <source>
        <dbReference type="PROSITE" id="PS50114"/>
    </source>
</evidence>
<keyword evidence="12" id="KW-1185">Reference proteome</keyword>
<evidence type="ECO:0000256" key="1">
    <source>
        <dbReference type="ARBA" id="ARBA00022723"/>
    </source>
</evidence>
<dbReference type="PANTHER" id="PTHR47172:SF24">
    <property type="entry name" value="GATA ZINC FINGER DOMAIN-CONTAINING PROTEIN 14-RELATED"/>
    <property type="match status" value="1"/>
</dbReference>
<protein>
    <recommendedName>
        <fullName evidence="10">GATA-type domain-containing protein</fullName>
    </recommendedName>
</protein>
<dbReference type="GO" id="GO:0043565">
    <property type="term" value="F:sequence-specific DNA binding"/>
    <property type="evidence" value="ECO:0007669"/>
    <property type="project" value="InterPro"/>
</dbReference>
<dbReference type="InterPro" id="IPR000679">
    <property type="entry name" value="Znf_GATA"/>
</dbReference>
<organism evidence="11 12">
    <name type="scientific">Edaphochlamys debaryana</name>
    <dbReference type="NCBI Taxonomy" id="47281"/>
    <lineage>
        <taxon>Eukaryota</taxon>
        <taxon>Viridiplantae</taxon>
        <taxon>Chlorophyta</taxon>
        <taxon>core chlorophytes</taxon>
        <taxon>Chlorophyceae</taxon>
        <taxon>CS clade</taxon>
        <taxon>Chlamydomonadales</taxon>
        <taxon>Chlamydomonadales incertae sedis</taxon>
        <taxon>Edaphochlamys</taxon>
    </lineage>
</organism>
<dbReference type="CDD" id="cd00202">
    <property type="entry name" value="ZnF_GATA"/>
    <property type="match status" value="1"/>
</dbReference>
<dbReference type="Proteomes" id="UP000612055">
    <property type="component" value="Unassembled WGS sequence"/>
</dbReference>
<dbReference type="PROSITE" id="PS50114">
    <property type="entry name" value="GATA_ZN_FINGER_2"/>
    <property type="match status" value="1"/>
</dbReference>
<keyword evidence="1" id="KW-0479">Metal-binding</keyword>
<dbReference type="InterPro" id="IPR013088">
    <property type="entry name" value="Znf_NHR/GATA"/>
</dbReference>
<dbReference type="AlphaFoldDB" id="A0A836BSS8"/>
<accession>A0A836BSS8</accession>
<keyword evidence="5" id="KW-0804">Transcription</keyword>
<keyword evidence="2 8" id="KW-0863">Zinc-finger</keyword>
<evidence type="ECO:0000313" key="11">
    <source>
        <dbReference type="EMBL" id="KAG2487570.1"/>
    </source>
</evidence>
<dbReference type="OrthoDB" id="544668at2759"/>
<evidence type="ECO:0000256" key="8">
    <source>
        <dbReference type="PROSITE-ProRule" id="PRU00094"/>
    </source>
</evidence>
<evidence type="ECO:0000256" key="6">
    <source>
        <dbReference type="ARBA" id="ARBA00024019"/>
    </source>
</evidence>
<evidence type="ECO:0000256" key="4">
    <source>
        <dbReference type="ARBA" id="ARBA00023015"/>
    </source>
</evidence>
<dbReference type="GO" id="GO:0006355">
    <property type="term" value="P:regulation of DNA-templated transcription"/>
    <property type="evidence" value="ECO:0007669"/>
    <property type="project" value="InterPro"/>
</dbReference>
<dbReference type="PROSITE" id="PS00344">
    <property type="entry name" value="GATA_ZN_FINGER_1"/>
    <property type="match status" value="1"/>
</dbReference>
<comment type="caution">
    <text evidence="11">The sequence shown here is derived from an EMBL/GenBank/DDBJ whole genome shotgun (WGS) entry which is preliminary data.</text>
</comment>
<dbReference type="Gene3D" id="3.30.50.10">
    <property type="entry name" value="Erythroid Transcription Factor GATA-1, subunit A"/>
    <property type="match status" value="1"/>
</dbReference>
<keyword evidence="3" id="KW-0862">Zinc</keyword>
<comment type="function">
    <text evidence="7">Transcriptional regulator that specifically binds 5'-GATA-3' or 5'-GAT-3' motifs within gene promoters.</text>
</comment>
<feature type="domain" description="GATA-type" evidence="10">
    <location>
        <begin position="669"/>
        <end position="704"/>
    </location>
</feature>
<proteinExistence type="inferred from homology"/>
<feature type="region of interest" description="Disordered" evidence="9">
    <location>
        <begin position="100"/>
        <end position="146"/>
    </location>
</feature>
<comment type="similarity">
    <text evidence="6">Belongs to the type IV zinc-finger family. Class B subfamily.</text>
</comment>
<name>A0A836BSS8_9CHLO</name>
<keyword evidence="4" id="KW-0805">Transcription regulation</keyword>
<dbReference type="Pfam" id="PF00320">
    <property type="entry name" value="GATA"/>
    <property type="match status" value="1"/>
</dbReference>
<dbReference type="SMART" id="SM00401">
    <property type="entry name" value="ZnF_GATA"/>
    <property type="match status" value="1"/>
</dbReference>
<dbReference type="PANTHER" id="PTHR47172">
    <property type="entry name" value="OS01G0976800 PROTEIN"/>
    <property type="match status" value="1"/>
</dbReference>
<reference evidence="11" key="1">
    <citation type="journal article" date="2020" name="bioRxiv">
        <title>Comparative genomics of Chlamydomonas.</title>
        <authorList>
            <person name="Craig R.J."/>
            <person name="Hasan A.R."/>
            <person name="Ness R.W."/>
            <person name="Keightley P.D."/>
        </authorList>
    </citation>
    <scope>NUCLEOTIDE SEQUENCE</scope>
    <source>
        <strain evidence="11">CCAP 11/70</strain>
    </source>
</reference>
<dbReference type="EMBL" id="JAEHOE010000095">
    <property type="protein sequence ID" value="KAG2487570.1"/>
    <property type="molecule type" value="Genomic_DNA"/>
</dbReference>
<evidence type="ECO:0000256" key="9">
    <source>
        <dbReference type="SAM" id="MobiDB-lite"/>
    </source>
</evidence>
<gene>
    <name evidence="11" type="ORF">HYH03_013849</name>
</gene>
<evidence type="ECO:0000256" key="3">
    <source>
        <dbReference type="ARBA" id="ARBA00022833"/>
    </source>
</evidence>
<feature type="region of interest" description="Disordered" evidence="9">
    <location>
        <begin position="417"/>
        <end position="452"/>
    </location>
</feature>
<evidence type="ECO:0000256" key="7">
    <source>
        <dbReference type="ARBA" id="ARBA00037539"/>
    </source>
</evidence>
<evidence type="ECO:0000256" key="2">
    <source>
        <dbReference type="ARBA" id="ARBA00022771"/>
    </source>
</evidence>
<feature type="region of interest" description="Disordered" evidence="9">
    <location>
        <begin position="183"/>
        <end position="253"/>
    </location>
</feature>
<evidence type="ECO:0000313" key="12">
    <source>
        <dbReference type="Proteomes" id="UP000612055"/>
    </source>
</evidence>
<feature type="region of interest" description="Disordered" evidence="9">
    <location>
        <begin position="568"/>
        <end position="670"/>
    </location>
</feature>
<evidence type="ECO:0000256" key="5">
    <source>
        <dbReference type="ARBA" id="ARBA00023163"/>
    </source>
</evidence>
<dbReference type="SUPFAM" id="SSF57716">
    <property type="entry name" value="Glucocorticoid receptor-like (DNA-binding domain)"/>
    <property type="match status" value="1"/>
</dbReference>
<feature type="compositionally biased region" description="Pro residues" evidence="9">
    <location>
        <begin position="606"/>
        <end position="633"/>
    </location>
</feature>
<feature type="compositionally biased region" description="Pro residues" evidence="9">
    <location>
        <begin position="660"/>
        <end position="669"/>
    </location>
</feature>
<feature type="compositionally biased region" description="Basic and acidic residues" evidence="9">
    <location>
        <begin position="192"/>
        <end position="204"/>
    </location>
</feature>